<evidence type="ECO:0000313" key="2">
    <source>
        <dbReference type="EMBL" id="KAK0383960.1"/>
    </source>
</evidence>
<keyword evidence="3" id="KW-1185">Reference proteome</keyword>
<evidence type="ECO:0000256" key="1">
    <source>
        <dbReference type="SAM" id="MobiDB-lite"/>
    </source>
</evidence>
<dbReference type="EMBL" id="JAPDFR010000008">
    <property type="protein sequence ID" value="KAK0383960.1"/>
    <property type="molecule type" value="Genomic_DNA"/>
</dbReference>
<protein>
    <recommendedName>
        <fullName evidence="4">Autophagy-related protein 6</fullName>
    </recommendedName>
</protein>
<comment type="caution">
    <text evidence="2">The sequence shown here is derived from an EMBL/GenBank/DDBJ whole genome shotgun (WGS) entry which is preliminary data.</text>
</comment>
<proteinExistence type="predicted"/>
<feature type="region of interest" description="Disordered" evidence="1">
    <location>
        <begin position="1"/>
        <end position="71"/>
    </location>
</feature>
<sequence>MGWLPSFLGGEKSSTTIDPELRDFLNKEAPTRYTPAAPPTSQATPAAQSNPAKSIPSSSADEATEPKVPRESLYQDGRYAHLWKTYQSKTQIDAEHTSEHDKMTDLLEGFKERKVALQQIALENCAEQQEEWSNCMKHGKVEDQLQMCRHQVRRFERCYTMQTRFLRALGYGSNVGRPASVDEDIQMHADALYRRLLAHEAEAEEAKKEGRPVPVFDPAVPGVSKPRVEPPQDQQLRWQEALNKLPEDEREAEKAALLADWQAKSHLAAQVKGMKEKEKKEREASGKPSFGDFLGSLLGGGK</sequence>
<gene>
    <name evidence="2" type="ORF">NLU13_8049</name>
</gene>
<feature type="region of interest" description="Disordered" evidence="1">
    <location>
        <begin position="203"/>
        <end position="233"/>
    </location>
</feature>
<feature type="compositionally biased region" description="Low complexity" evidence="1">
    <location>
        <begin position="31"/>
        <end position="49"/>
    </location>
</feature>
<feature type="compositionally biased region" description="Basic and acidic residues" evidence="1">
    <location>
        <begin position="273"/>
        <end position="285"/>
    </location>
</feature>
<feature type="region of interest" description="Disordered" evidence="1">
    <location>
        <begin position="271"/>
        <end position="302"/>
    </location>
</feature>
<feature type="compositionally biased region" description="Polar residues" evidence="1">
    <location>
        <begin position="50"/>
        <end position="61"/>
    </location>
</feature>
<dbReference type="AlphaFoldDB" id="A0AA39L4S6"/>
<reference evidence="2" key="1">
    <citation type="submission" date="2022-10" db="EMBL/GenBank/DDBJ databases">
        <title>Determination and structural analysis of whole genome sequence of Sarocladium strictum F4-1.</title>
        <authorList>
            <person name="Hu L."/>
            <person name="Jiang Y."/>
        </authorList>
    </citation>
    <scope>NUCLEOTIDE SEQUENCE</scope>
    <source>
        <strain evidence="2">F4-1</strain>
    </source>
</reference>
<accession>A0AA39L4S6</accession>
<organism evidence="2 3">
    <name type="scientific">Sarocladium strictum</name>
    <name type="common">Black bundle disease fungus</name>
    <name type="synonym">Acremonium strictum</name>
    <dbReference type="NCBI Taxonomy" id="5046"/>
    <lineage>
        <taxon>Eukaryota</taxon>
        <taxon>Fungi</taxon>
        <taxon>Dikarya</taxon>
        <taxon>Ascomycota</taxon>
        <taxon>Pezizomycotina</taxon>
        <taxon>Sordariomycetes</taxon>
        <taxon>Hypocreomycetidae</taxon>
        <taxon>Hypocreales</taxon>
        <taxon>Sarocladiaceae</taxon>
        <taxon>Sarocladium</taxon>
    </lineage>
</organism>
<feature type="compositionally biased region" description="Basic and acidic residues" evidence="1">
    <location>
        <begin position="19"/>
        <end position="30"/>
    </location>
</feature>
<evidence type="ECO:0008006" key="4">
    <source>
        <dbReference type="Google" id="ProtNLM"/>
    </source>
</evidence>
<evidence type="ECO:0000313" key="3">
    <source>
        <dbReference type="Proteomes" id="UP001175261"/>
    </source>
</evidence>
<dbReference type="Proteomes" id="UP001175261">
    <property type="component" value="Unassembled WGS sequence"/>
</dbReference>
<name>A0AA39L4S6_SARSR</name>